<dbReference type="GO" id="GO:0016747">
    <property type="term" value="F:acyltransferase activity, transferring groups other than amino-acyl groups"/>
    <property type="evidence" value="ECO:0007669"/>
    <property type="project" value="InterPro"/>
</dbReference>
<proteinExistence type="predicted"/>
<comment type="caution">
    <text evidence="2">The sequence shown here is derived from an EMBL/GenBank/DDBJ whole genome shotgun (WGS) entry which is preliminary data.</text>
</comment>
<dbReference type="PROSITE" id="PS51186">
    <property type="entry name" value="GNAT"/>
    <property type="match status" value="1"/>
</dbReference>
<dbReference type="OrthoDB" id="46888at2"/>
<dbReference type="eggNOG" id="COG0456">
    <property type="taxonomic scope" value="Bacteria"/>
</dbReference>
<evidence type="ECO:0000259" key="1">
    <source>
        <dbReference type="PROSITE" id="PS51186"/>
    </source>
</evidence>
<name>W7YU67_9BACL</name>
<dbReference type="InterPro" id="IPR000182">
    <property type="entry name" value="GNAT_dom"/>
</dbReference>
<dbReference type="Pfam" id="PF13508">
    <property type="entry name" value="Acetyltransf_7"/>
    <property type="match status" value="1"/>
</dbReference>
<organism evidence="2 3">
    <name type="scientific">Paenibacillus pini JCM 16418</name>
    <dbReference type="NCBI Taxonomy" id="1236976"/>
    <lineage>
        <taxon>Bacteria</taxon>
        <taxon>Bacillati</taxon>
        <taxon>Bacillota</taxon>
        <taxon>Bacilli</taxon>
        <taxon>Bacillales</taxon>
        <taxon>Paenibacillaceae</taxon>
        <taxon>Paenibacillus</taxon>
    </lineage>
</organism>
<gene>
    <name evidence="2" type="ORF">JCM16418_4973</name>
</gene>
<protein>
    <submittedName>
        <fullName evidence="2">N-acetyltransferase</fullName>
    </submittedName>
</protein>
<evidence type="ECO:0000313" key="3">
    <source>
        <dbReference type="Proteomes" id="UP000019364"/>
    </source>
</evidence>
<keyword evidence="3" id="KW-1185">Reference proteome</keyword>
<dbReference type="CDD" id="cd04301">
    <property type="entry name" value="NAT_SF"/>
    <property type="match status" value="1"/>
</dbReference>
<accession>W7YU67</accession>
<keyword evidence="2" id="KW-0808">Transferase</keyword>
<sequence length="152" mass="17305">MIKQLSLQNEDIIDQIWNLQQIAYRLEAEIIGFMDIPPLLDTHESLRALKEIFYGLLDEEGNLIGAVAVESESKGSLTLTRMMVHPNHFRKGIAGQLIQYVFDHHPDIERFIVSTGAKNRPAFSLYVKYGFVPFDTFTVAPGVELTTFHKNI</sequence>
<dbReference type="RefSeq" id="WP_036653464.1">
    <property type="nucleotide sequence ID" value="NZ_BAVZ01000035.1"/>
</dbReference>
<dbReference type="AlphaFoldDB" id="W7YU67"/>
<evidence type="ECO:0000313" key="2">
    <source>
        <dbReference type="EMBL" id="GAF10753.1"/>
    </source>
</evidence>
<dbReference type="Gene3D" id="3.40.630.30">
    <property type="match status" value="1"/>
</dbReference>
<reference evidence="2 3" key="1">
    <citation type="journal article" date="2014" name="Genome Announc.">
        <title>Draft Genome Sequence of Paenibacillus pini JCM 16418T, Isolated from the Rhizosphere of Pine Tree.</title>
        <authorList>
            <person name="Yuki M."/>
            <person name="Oshima K."/>
            <person name="Suda W."/>
            <person name="Oshida Y."/>
            <person name="Kitamura K."/>
            <person name="Iida Y."/>
            <person name="Hattori M."/>
            <person name="Ohkuma M."/>
        </authorList>
    </citation>
    <scope>NUCLEOTIDE SEQUENCE [LARGE SCALE GENOMIC DNA]</scope>
    <source>
        <strain evidence="2 3">JCM 16418</strain>
    </source>
</reference>
<dbReference type="STRING" id="1236976.JCM16418_4973"/>
<dbReference type="InterPro" id="IPR016181">
    <property type="entry name" value="Acyl_CoA_acyltransferase"/>
</dbReference>
<feature type="domain" description="N-acetyltransferase" evidence="1">
    <location>
        <begin position="1"/>
        <end position="152"/>
    </location>
</feature>
<dbReference type="SUPFAM" id="SSF55729">
    <property type="entry name" value="Acyl-CoA N-acyltransferases (Nat)"/>
    <property type="match status" value="1"/>
</dbReference>
<dbReference type="Proteomes" id="UP000019364">
    <property type="component" value="Unassembled WGS sequence"/>
</dbReference>
<dbReference type="EMBL" id="BAVZ01000035">
    <property type="protein sequence ID" value="GAF10753.1"/>
    <property type="molecule type" value="Genomic_DNA"/>
</dbReference>